<evidence type="ECO:0000313" key="1">
    <source>
        <dbReference type="EMBL" id="CAE14711.1"/>
    </source>
</evidence>
<protein>
    <submittedName>
        <fullName evidence="1">Uncharacterized protein</fullName>
    </submittedName>
</protein>
<reference evidence="2" key="1">
    <citation type="journal article" date="2000" name="J. Bacteriol.">
        <title>The LE1 bacteriophage replicates as a plasmid within Leptospira biflexa: construction of an L. biflexa-Escherichia coli shuttle vector.</title>
        <authorList>
            <person name="Saint Girons I."/>
            <person name="Bourhy P."/>
            <person name="Ottone C."/>
            <person name="Picardeau M."/>
            <person name="Yelton D."/>
            <person name="Hendrix R.W."/>
            <person name="Glaser P."/>
            <person name="Charon N."/>
        </authorList>
    </citation>
    <scope>NUCLEOTIDE SEQUENCE [LARGE SCALE GENOMIC DNA]</scope>
</reference>
<accession>Q6NE10</accession>
<dbReference type="Proteomes" id="UP000509470">
    <property type="component" value="Segment"/>
</dbReference>
<evidence type="ECO:0000313" key="2">
    <source>
        <dbReference type="Proteomes" id="UP000509470"/>
    </source>
</evidence>
<proteinExistence type="predicted"/>
<gene>
    <name evidence="1" type="ORF">LE1-0033</name>
</gene>
<name>Q6NE10_9CAUD</name>
<keyword evidence="2" id="KW-1185">Reference proteome</keyword>
<organism evidence="1 2">
    <name type="scientific">Leptospira phage LE1</name>
    <dbReference type="NCBI Taxonomy" id="137511"/>
    <lineage>
        <taxon>Viruses</taxon>
        <taxon>Duplodnaviria</taxon>
        <taxon>Heunggongvirae</taxon>
        <taxon>Uroviricota</taxon>
        <taxon>Caudoviricetes</taxon>
        <taxon>Saintgironsvirus</taxon>
        <taxon>Saintgironsvirus LE1</taxon>
    </lineage>
</organism>
<dbReference type="EMBL" id="BX571876">
    <property type="protein sequence ID" value="CAE14711.1"/>
    <property type="molecule type" value="Genomic_DNA"/>
</dbReference>
<sequence>MYLQKLLANNLDSLLNLYLLKEFRILPRGYQTSEDFQTEEKLAIFIAESVRPDFQQIQKYMSIKTQLEELVNRPLSDWIDKGISGLPKEDQEKIARSKRASEIAELKQQIGET</sequence>